<dbReference type="FunFam" id="3.30.160.60:FF:000145">
    <property type="entry name" value="Zinc finger protein 574"/>
    <property type="match status" value="1"/>
</dbReference>
<dbReference type="GO" id="GO:0008270">
    <property type="term" value="F:zinc ion binding"/>
    <property type="evidence" value="ECO:0007669"/>
    <property type="project" value="UniProtKB-KW"/>
</dbReference>
<dbReference type="RefSeq" id="XP_022306968.1">
    <property type="nucleotide sequence ID" value="XM_022451260.1"/>
</dbReference>
<feature type="region of interest" description="Disordered" evidence="12">
    <location>
        <begin position="25"/>
        <end position="50"/>
    </location>
</feature>
<dbReference type="OrthoDB" id="6157565at2759"/>
<sequence>MLKPKIFLVKGKLVRAIRHVSDHQLASSNTKTTNVGQIHHSVSNPKTTNPDQILGSVINQKVVNPGQNPSSLSNPKAANSDQIPSSVINQKVVNPGQNPSSLSNPKAAKPDQITSSVINQKAVNPGQDSSSVSKSKAVDLDQKPVSISNTMLKPQIFLVNGKLGGAIRRVPNDKISSLMSNRKTTNPDQKSCSVSTSVSKTARLSLDRIPSSISNPAAPNPDRIPGLMSNSKAANPDQKSSSLSNPKAIDLGQIPALVSNYVSKVAKLDSKGKSSQPVYVKVNTGTKFQAETSQNEKIQSSITIKTSINNERIRISQDDQIGQQTKLNLCLENGSLKTKGSVPKRAKEGITVIKWESPVTCNNNDKKQITSVFTDDTTVRETKGNLDLSTFSNIVKDSQCKGARDLNDLSHVTSNNRKSDVVGGVLSSQTMQPVVLLEKLKVENDFESDSKSKGCVQGGSQKRKSRTWKVDVEERSSSRRKAEGCFVESSADEMFLKKAKMTSDDDGGVNDNPEMMTDDGVNENLERDERGISVTKEDEEDIQNVIEANIEEILISEQTKRGEGFTYSYPYMCGICSYTAKLPHHMKNHMKTHTSNRPFVCEVCQKGFKFAHHLVGHRRTHSGERPYTCEDCGRGFTQISNMLRHKKTHQGMTEQNKHKCHRCNKHFSTAYSLRRHAESHKERKARVKMIKNKKKGKKDFTYNPTVDDELRKFQCDFCGRRFKRKEHVTRHLLTHTGESEFSCDVCGRGFSTKKSLVKHINIHTGDDFEEEERKDEEEDGSSSFSSYSSESSGEYSSESD</sequence>
<keyword evidence="7" id="KW-0805">Transcription regulation</keyword>
<evidence type="ECO:0000256" key="2">
    <source>
        <dbReference type="ARBA" id="ARBA00006991"/>
    </source>
</evidence>
<evidence type="ECO:0000256" key="12">
    <source>
        <dbReference type="SAM" id="MobiDB-lite"/>
    </source>
</evidence>
<evidence type="ECO:0000256" key="11">
    <source>
        <dbReference type="PROSITE-ProRule" id="PRU00042"/>
    </source>
</evidence>
<feature type="domain" description="C2H2-type" evidence="13">
    <location>
        <begin position="627"/>
        <end position="654"/>
    </location>
</feature>
<name>A0A8B8BUD9_CRAVI</name>
<feature type="domain" description="C2H2-type" evidence="13">
    <location>
        <begin position="713"/>
        <end position="740"/>
    </location>
</feature>
<dbReference type="FunFam" id="3.30.160.60:FF:001840">
    <property type="entry name" value="Paternally-expressed gene 3 protein"/>
    <property type="match status" value="1"/>
</dbReference>
<feature type="compositionally biased region" description="Low complexity" evidence="12">
    <location>
        <begin position="190"/>
        <end position="201"/>
    </location>
</feature>
<dbReference type="Proteomes" id="UP000694844">
    <property type="component" value="Chromosome 9"/>
</dbReference>
<feature type="domain" description="C2H2-type" evidence="13">
    <location>
        <begin position="658"/>
        <end position="685"/>
    </location>
</feature>
<evidence type="ECO:0000256" key="5">
    <source>
        <dbReference type="ARBA" id="ARBA00022771"/>
    </source>
</evidence>
<evidence type="ECO:0000256" key="7">
    <source>
        <dbReference type="ARBA" id="ARBA00023015"/>
    </source>
</evidence>
<feature type="compositionally biased region" description="Low complexity" evidence="12">
    <location>
        <begin position="209"/>
        <end position="221"/>
    </location>
</feature>
<keyword evidence="8" id="KW-0238">DNA-binding</keyword>
<keyword evidence="9" id="KW-0804">Transcription</keyword>
<dbReference type="Gene3D" id="3.30.160.60">
    <property type="entry name" value="Classic Zinc Finger"/>
    <property type="match status" value="5"/>
</dbReference>
<keyword evidence="10" id="KW-0539">Nucleus</keyword>
<evidence type="ECO:0000256" key="3">
    <source>
        <dbReference type="ARBA" id="ARBA00022723"/>
    </source>
</evidence>
<evidence type="ECO:0000256" key="8">
    <source>
        <dbReference type="ARBA" id="ARBA00023125"/>
    </source>
</evidence>
<dbReference type="SMART" id="SM00355">
    <property type="entry name" value="ZnF_C2H2"/>
    <property type="match status" value="6"/>
</dbReference>
<keyword evidence="3" id="KW-0479">Metal-binding</keyword>
<protein>
    <submittedName>
        <fullName evidence="15">Zinc finger protein 37 homolog</fullName>
    </submittedName>
</protein>
<feature type="compositionally biased region" description="Polar residues" evidence="12">
    <location>
        <begin position="91"/>
        <end position="104"/>
    </location>
</feature>
<keyword evidence="6" id="KW-0862">Zinc</keyword>
<evidence type="ECO:0000256" key="10">
    <source>
        <dbReference type="ARBA" id="ARBA00023242"/>
    </source>
</evidence>
<feature type="region of interest" description="Disordered" evidence="12">
    <location>
        <begin position="763"/>
        <end position="800"/>
    </location>
</feature>
<proteinExistence type="inferred from homology"/>
<dbReference type="PROSITE" id="PS50157">
    <property type="entry name" value="ZINC_FINGER_C2H2_2"/>
    <property type="match status" value="6"/>
</dbReference>
<feature type="compositionally biased region" description="Acidic residues" evidence="12">
    <location>
        <begin position="767"/>
        <end position="780"/>
    </location>
</feature>
<keyword evidence="14" id="KW-1185">Reference proteome</keyword>
<dbReference type="PANTHER" id="PTHR24394">
    <property type="entry name" value="ZINC FINGER PROTEIN"/>
    <property type="match status" value="1"/>
</dbReference>
<feature type="compositionally biased region" description="Polar residues" evidence="12">
    <location>
        <begin position="228"/>
        <end position="245"/>
    </location>
</feature>
<feature type="compositionally biased region" description="Low complexity" evidence="12">
    <location>
        <begin position="781"/>
        <end position="800"/>
    </location>
</feature>
<reference evidence="15" key="1">
    <citation type="submission" date="2025-08" db="UniProtKB">
        <authorList>
            <consortium name="RefSeq"/>
        </authorList>
    </citation>
    <scope>IDENTIFICATION</scope>
    <source>
        <tissue evidence="15">Whole sample</tissue>
    </source>
</reference>
<dbReference type="AlphaFoldDB" id="A0A8B8BUD9"/>
<evidence type="ECO:0000256" key="4">
    <source>
        <dbReference type="ARBA" id="ARBA00022737"/>
    </source>
</evidence>
<feature type="compositionally biased region" description="Polar residues" evidence="12">
    <location>
        <begin position="174"/>
        <end position="189"/>
    </location>
</feature>
<keyword evidence="5 11" id="KW-0863">Zinc-finger</keyword>
<dbReference type="KEGG" id="cvn:111113180"/>
<feature type="domain" description="C2H2-type" evidence="13">
    <location>
        <begin position="741"/>
        <end position="768"/>
    </location>
</feature>
<dbReference type="FunFam" id="3.30.160.60:FF:000072">
    <property type="entry name" value="zinc finger protein 143 isoform X1"/>
    <property type="match status" value="1"/>
</dbReference>
<organism evidence="14 15">
    <name type="scientific">Crassostrea virginica</name>
    <name type="common">Eastern oyster</name>
    <dbReference type="NCBI Taxonomy" id="6565"/>
    <lineage>
        <taxon>Eukaryota</taxon>
        <taxon>Metazoa</taxon>
        <taxon>Spiralia</taxon>
        <taxon>Lophotrochozoa</taxon>
        <taxon>Mollusca</taxon>
        <taxon>Bivalvia</taxon>
        <taxon>Autobranchia</taxon>
        <taxon>Pteriomorphia</taxon>
        <taxon>Ostreida</taxon>
        <taxon>Ostreoidea</taxon>
        <taxon>Ostreidae</taxon>
        <taxon>Crassostrea</taxon>
    </lineage>
</organism>
<dbReference type="InterPro" id="IPR013087">
    <property type="entry name" value="Znf_C2H2_type"/>
</dbReference>
<feature type="domain" description="C2H2-type" evidence="13">
    <location>
        <begin position="571"/>
        <end position="598"/>
    </location>
</feature>
<comment type="subcellular location">
    <subcellularLocation>
        <location evidence="1">Nucleus</location>
    </subcellularLocation>
</comment>
<dbReference type="GO" id="GO:0000981">
    <property type="term" value="F:DNA-binding transcription factor activity, RNA polymerase II-specific"/>
    <property type="evidence" value="ECO:0007669"/>
    <property type="project" value="TreeGrafter"/>
</dbReference>
<dbReference type="PROSITE" id="PS00028">
    <property type="entry name" value="ZINC_FINGER_C2H2_1"/>
    <property type="match status" value="5"/>
</dbReference>
<evidence type="ECO:0000259" key="13">
    <source>
        <dbReference type="PROSITE" id="PS50157"/>
    </source>
</evidence>
<feature type="region of interest" description="Disordered" evidence="12">
    <location>
        <begin position="91"/>
        <end position="111"/>
    </location>
</feature>
<gene>
    <name evidence="15" type="primary">LOC111113180</name>
</gene>
<feature type="region of interest" description="Disordered" evidence="12">
    <location>
        <begin position="174"/>
        <end position="246"/>
    </location>
</feature>
<dbReference type="GO" id="GO:0005634">
    <property type="term" value="C:nucleus"/>
    <property type="evidence" value="ECO:0007669"/>
    <property type="project" value="UniProtKB-SubCell"/>
</dbReference>
<feature type="domain" description="C2H2-type" evidence="13">
    <location>
        <begin position="599"/>
        <end position="626"/>
    </location>
</feature>
<accession>A0A8B8BUD9</accession>
<evidence type="ECO:0000313" key="14">
    <source>
        <dbReference type="Proteomes" id="UP000694844"/>
    </source>
</evidence>
<dbReference type="FunFam" id="3.30.160.60:FF:000189">
    <property type="entry name" value="zinc finger protein 133 isoform X1"/>
    <property type="match status" value="1"/>
</dbReference>
<dbReference type="SUPFAM" id="SSF57667">
    <property type="entry name" value="beta-beta-alpha zinc fingers"/>
    <property type="match status" value="3"/>
</dbReference>
<evidence type="ECO:0000256" key="1">
    <source>
        <dbReference type="ARBA" id="ARBA00004123"/>
    </source>
</evidence>
<dbReference type="Pfam" id="PF00096">
    <property type="entry name" value="zf-C2H2"/>
    <property type="match status" value="4"/>
</dbReference>
<comment type="similarity">
    <text evidence="2">Belongs to the krueppel C2H2-type zinc-finger protein family.</text>
</comment>
<feature type="region of interest" description="Disordered" evidence="12">
    <location>
        <begin position="501"/>
        <end position="520"/>
    </location>
</feature>
<dbReference type="PANTHER" id="PTHR24394:SF29">
    <property type="entry name" value="MYONEURIN"/>
    <property type="match status" value="1"/>
</dbReference>
<evidence type="ECO:0000313" key="15">
    <source>
        <dbReference type="RefSeq" id="XP_022306968.1"/>
    </source>
</evidence>
<dbReference type="InterPro" id="IPR036236">
    <property type="entry name" value="Znf_C2H2_sf"/>
</dbReference>
<dbReference type="GO" id="GO:0003677">
    <property type="term" value="F:DNA binding"/>
    <property type="evidence" value="ECO:0007669"/>
    <property type="project" value="UniProtKB-KW"/>
</dbReference>
<evidence type="ECO:0000256" key="6">
    <source>
        <dbReference type="ARBA" id="ARBA00022833"/>
    </source>
</evidence>
<evidence type="ECO:0000256" key="9">
    <source>
        <dbReference type="ARBA" id="ARBA00023163"/>
    </source>
</evidence>
<dbReference type="GeneID" id="111113180"/>
<keyword evidence="4" id="KW-0677">Repeat</keyword>